<dbReference type="AlphaFoldDB" id="A0A7J6AGJ5"/>
<evidence type="ECO:0000313" key="3">
    <source>
        <dbReference type="Proteomes" id="UP000593565"/>
    </source>
</evidence>
<feature type="coiled-coil region" evidence="1">
    <location>
        <begin position="35"/>
        <end position="80"/>
    </location>
</feature>
<dbReference type="Proteomes" id="UP000593565">
    <property type="component" value="Unassembled WGS sequence"/>
</dbReference>
<keyword evidence="3" id="KW-1185">Reference proteome</keyword>
<sequence length="274" mass="30825">MANSRIIHTPPEDERGLETDNSECCVAEMAEVEIFEAVEEAIEEAEEGIEELPEEAQEELKEEIVEAREAIQELSTTQNKFQEFLKSVGNCVVEVTKFTLKNVAIGAILWGVNVALNKLLPHPDQKESKTRMRNVIKALQDVINTEAAINKKALEWMEAHKDDTINLDGFDVPLEAILTKYIKPLVEATEKAETIAESLQEKIDGKIQFKCPTADDMRQFMDVTDVFVKAFTDLIAFIMKHEDQVVALQSFPVKEADVIDLAAKLNVAKNLPLW</sequence>
<keyword evidence="1" id="KW-0175">Coiled coil</keyword>
<reference evidence="2 3" key="1">
    <citation type="submission" date="2020-02" db="EMBL/GenBank/DDBJ databases">
        <title>A chromosome-scale genome assembly of the black bullhead catfish (Ameiurus melas).</title>
        <authorList>
            <person name="Wen M."/>
            <person name="Zham M."/>
            <person name="Cabau C."/>
            <person name="Klopp C."/>
            <person name="Donnadieu C."/>
            <person name="Roques C."/>
            <person name="Bouchez O."/>
            <person name="Lampietro C."/>
            <person name="Jouanno E."/>
            <person name="Herpin A."/>
            <person name="Louis A."/>
            <person name="Berthelot C."/>
            <person name="Parey E."/>
            <person name="Roest-Crollius H."/>
            <person name="Braasch I."/>
            <person name="Postlethwait J."/>
            <person name="Robinson-Rechavi M."/>
            <person name="Echchiki A."/>
            <person name="Begum T."/>
            <person name="Montfort J."/>
            <person name="Schartl M."/>
            <person name="Bobe J."/>
            <person name="Guiguen Y."/>
        </authorList>
    </citation>
    <scope>NUCLEOTIDE SEQUENCE [LARGE SCALE GENOMIC DNA]</scope>
    <source>
        <strain evidence="2">M_S1</strain>
        <tissue evidence="2">Blood</tissue>
    </source>
</reference>
<accession>A0A7J6AGJ5</accession>
<name>A0A7J6AGJ5_AMEME</name>
<gene>
    <name evidence="2" type="ORF">AMELA_G00164850</name>
</gene>
<dbReference type="EMBL" id="JAAGNN010000013">
    <property type="protein sequence ID" value="KAF4081770.1"/>
    <property type="molecule type" value="Genomic_DNA"/>
</dbReference>
<protein>
    <submittedName>
        <fullName evidence="2">Uncharacterized protein</fullName>
    </submittedName>
</protein>
<comment type="caution">
    <text evidence="2">The sequence shown here is derived from an EMBL/GenBank/DDBJ whole genome shotgun (WGS) entry which is preliminary data.</text>
</comment>
<evidence type="ECO:0000313" key="2">
    <source>
        <dbReference type="EMBL" id="KAF4081770.1"/>
    </source>
</evidence>
<proteinExistence type="predicted"/>
<organism evidence="2 3">
    <name type="scientific">Ameiurus melas</name>
    <name type="common">Black bullhead</name>
    <name type="synonym">Silurus melas</name>
    <dbReference type="NCBI Taxonomy" id="219545"/>
    <lineage>
        <taxon>Eukaryota</taxon>
        <taxon>Metazoa</taxon>
        <taxon>Chordata</taxon>
        <taxon>Craniata</taxon>
        <taxon>Vertebrata</taxon>
        <taxon>Euteleostomi</taxon>
        <taxon>Actinopterygii</taxon>
        <taxon>Neopterygii</taxon>
        <taxon>Teleostei</taxon>
        <taxon>Ostariophysi</taxon>
        <taxon>Siluriformes</taxon>
        <taxon>Ictaluridae</taxon>
        <taxon>Ameiurus</taxon>
    </lineage>
</organism>
<evidence type="ECO:0000256" key="1">
    <source>
        <dbReference type="SAM" id="Coils"/>
    </source>
</evidence>